<reference evidence="12" key="1">
    <citation type="submission" date="2018-06" db="EMBL/GenBank/DDBJ databases">
        <authorList>
            <person name="Zhirakovskaya E."/>
        </authorList>
    </citation>
    <scope>NUCLEOTIDE SEQUENCE</scope>
</reference>
<dbReference type="InterPro" id="IPR001980">
    <property type="entry name" value="PPAT"/>
</dbReference>
<keyword evidence="7" id="KW-0067">ATP-binding</keyword>
<dbReference type="EC" id="2.7.7.3" evidence="1"/>
<dbReference type="GO" id="GO:0005524">
    <property type="term" value="F:ATP binding"/>
    <property type="evidence" value="ECO:0007669"/>
    <property type="project" value="UniProtKB-KW"/>
</dbReference>
<evidence type="ECO:0000256" key="5">
    <source>
        <dbReference type="ARBA" id="ARBA00022695"/>
    </source>
</evidence>
<dbReference type="EMBL" id="UOFG01000216">
    <property type="protein sequence ID" value="VAW63909.1"/>
    <property type="molecule type" value="Genomic_DNA"/>
</dbReference>
<dbReference type="InterPro" id="IPR004821">
    <property type="entry name" value="Cyt_trans-like"/>
</dbReference>
<dbReference type="NCBIfam" id="TIGR01510">
    <property type="entry name" value="coaD_prev_kdtB"/>
    <property type="match status" value="1"/>
</dbReference>
<evidence type="ECO:0000256" key="7">
    <source>
        <dbReference type="ARBA" id="ARBA00022840"/>
    </source>
</evidence>
<comment type="catalytic activity">
    <reaction evidence="10">
        <text>(R)-4'-phosphopantetheine + ATP + H(+) = 3'-dephospho-CoA + diphosphate</text>
        <dbReference type="Rhea" id="RHEA:19801"/>
        <dbReference type="ChEBI" id="CHEBI:15378"/>
        <dbReference type="ChEBI" id="CHEBI:30616"/>
        <dbReference type="ChEBI" id="CHEBI:33019"/>
        <dbReference type="ChEBI" id="CHEBI:57328"/>
        <dbReference type="ChEBI" id="CHEBI:61723"/>
        <dbReference type="EC" id="2.7.7.3"/>
    </reaction>
</comment>
<dbReference type="SUPFAM" id="SSF52374">
    <property type="entry name" value="Nucleotidylyl transferase"/>
    <property type="match status" value="1"/>
</dbReference>
<dbReference type="GO" id="GO:0015937">
    <property type="term" value="P:coenzyme A biosynthetic process"/>
    <property type="evidence" value="ECO:0007669"/>
    <property type="project" value="UniProtKB-KW"/>
</dbReference>
<dbReference type="InterPro" id="IPR014729">
    <property type="entry name" value="Rossmann-like_a/b/a_fold"/>
</dbReference>
<dbReference type="HAMAP" id="MF_00151">
    <property type="entry name" value="PPAT_bact"/>
    <property type="match status" value="1"/>
</dbReference>
<dbReference type="AlphaFoldDB" id="A0A3B0XPU9"/>
<protein>
    <recommendedName>
        <fullName evidence="2">Phosphopantetheine adenylyltransferase</fullName>
        <ecNumber evidence="1">2.7.7.3</ecNumber>
    </recommendedName>
</protein>
<name>A0A3B0XPU9_9ZZZZ</name>
<keyword evidence="6" id="KW-0547">Nucleotide-binding</keyword>
<gene>
    <name evidence="12" type="ORF">MNBD_GAMMA11-1599</name>
</gene>
<keyword evidence="5 12" id="KW-0548">Nucleotidyltransferase</keyword>
<evidence type="ECO:0000256" key="6">
    <source>
        <dbReference type="ARBA" id="ARBA00022741"/>
    </source>
</evidence>
<evidence type="ECO:0000256" key="8">
    <source>
        <dbReference type="ARBA" id="ARBA00022842"/>
    </source>
</evidence>
<proteinExistence type="inferred from homology"/>
<evidence type="ECO:0000256" key="3">
    <source>
        <dbReference type="ARBA" id="ARBA00022490"/>
    </source>
</evidence>
<feature type="domain" description="Cytidyltransferase-like" evidence="11">
    <location>
        <begin position="6"/>
        <end position="134"/>
    </location>
</feature>
<dbReference type="CDD" id="cd02163">
    <property type="entry name" value="PPAT"/>
    <property type="match status" value="1"/>
</dbReference>
<keyword evidence="4 12" id="KW-0808">Transferase</keyword>
<evidence type="ECO:0000256" key="4">
    <source>
        <dbReference type="ARBA" id="ARBA00022679"/>
    </source>
</evidence>
<dbReference type="Gene3D" id="3.40.50.620">
    <property type="entry name" value="HUPs"/>
    <property type="match status" value="1"/>
</dbReference>
<organism evidence="12">
    <name type="scientific">hydrothermal vent metagenome</name>
    <dbReference type="NCBI Taxonomy" id="652676"/>
    <lineage>
        <taxon>unclassified sequences</taxon>
        <taxon>metagenomes</taxon>
        <taxon>ecological metagenomes</taxon>
    </lineage>
</organism>
<dbReference type="GO" id="GO:0004595">
    <property type="term" value="F:pantetheine-phosphate adenylyltransferase activity"/>
    <property type="evidence" value="ECO:0007669"/>
    <property type="project" value="UniProtKB-EC"/>
</dbReference>
<keyword evidence="8" id="KW-0460">Magnesium</keyword>
<sequence length="160" mass="17679">MSVVAVYPGTFDPVTNGHSDLVARASRLFDKVIVAVAASPSKAPLLNLDERIELAQQVLVEHHNIEICGFSDLLVDFVRQKKANVILRGLRVVSDFEFEMQLASMNRHLATEIETLFLTPSEKSSFISSSLVKEIASHNGDVSEFVNPLVVEALRRKYAG</sequence>
<evidence type="ECO:0000256" key="2">
    <source>
        <dbReference type="ARBA" id="ARBA00013868"/>
    </source>
</evidence>
<accession>A0A3B0XPU9</accession>
<keyword evidence="9" id="KW-0173">Coenzyme A biosynthesis</keyword>
<evidence type="ECO:0000259" key="11">
    <source>
        <dbReference type="Pfam" id="PF01467"/>
    </source>
</evidence>
<dbReference type="Pfam" id="PF01467">
    <property type="entry name" value="CTP_transf_like"/>
    <property type="match status" value="1"/>
</dbReference>
<evidence type="ECO:0000256" key="1">
    <source>
        <dbReference type="ARBA" id="ARBA00012392"/>
    </source>
</evidence>
<dbReference type="PANTHER" id="PTHR21342:SF1">
    <property type="entry name" value="PHOSPHOPANTETHEINE ADENYLYLTRANSFERASE"/>
    <property type="match status" value="1"/>
</dbReference>
<keyword evidence="3" id="KW-0963">Cytoplasm</keyword>
<dbReference type="PANTHER" id="PTHR21342">
    <property type="entry name" value="PHOSPHOPANTETHEINE ADENYLYLTRANSFERASE"/>
    <property type="match status" value="1"/>
</dbReference>
<evidence type="ECO:0000313" key="12">
    <source>
        <dbReference type="EMBL" id="VAW63909.1"/>
    </source>
</evidence>
<dbReference type="PRINTS" id="PR01020">
    <property type="entry name" value="LPSBIOSNTHSS"/>
</dbReference>
<dbReference type="NCBIfam" id="TIGR00125">
    <property type="entry name" value="cyt_tran_rel"/>
    <property type="match status" value="1"/>
</dbReference>
<evidence type="ECO:0000256" key="10">
    <source>
        <dbReference type="ARBA" id="ARBA00029346"/>
    </source>
</evidence>
<evidence type="ECO:0000256" key="9">
    <source>
        <dbReference type="ARBA" id="ARBA00022993"/>
    </source>
</evidence>